<organism evidence="16 17">
    <name type="scientific">Gordonia malaquae NBRC 108250</name>
    <dbReference type="NCBI Taxonomy" id="1223542"/>
    <lineage>
        <taxon>Bacteria</taxon>
        <taxon>Bacillati</taxon>
        <taxon>Actinomycetota</taxon>
        <taxon>Actinomycetes</taxon>
        <taxon>Mycobacteriales</taxon>
        <taxon>Gordoniaceae</taxon>
        <taxon>Gordonia</taxon>
    </lineage>
</organism>
<keyword evidence="6 16" id="KW-0808">Transferase</keyword>
<dbReference type="Gene3D" id="3.40.190.160">
    <property type="match status" value="1"/>
</dbReference>
<feature type="region of interest" description="Disordered" evidence="11">
    <location>
        <begin position="1"/>
        <end position="21"/>
    </location>
</feature>
<evidence type="ECO:0000256" key="8">
    <source>
        <dbReference type="ARBA" id="ARBA00022989"/>
    </source>
</evidence>
<dbReference type="Gene3D" id="2.60.120.610">
    <property type="entry name" value="arabinofuranosyltransferase like domain"/>
    <property type="match status" value="1"/>
</dbReference>
<dbReference type="GO" id="GO:0071555">
    <property type="term" value="P:cell wall organization"/>
    <property type="evidence" value="ECO:0007669"/>
    <property type="project" value="UniProtKB-KW"/>
</dbReference>
<evidence type="ECO:0000313" key="17">
    <source>
        <dbReference type="Proteomes" id="UP000035009"/>
    </source>
</evidence>
<evidence type="ECO:0000256" key="7">
    <source>
        <dbReference type="ARBA" id="ARBA00022692"/>
    </source>
</evidence>
<comment type="function">
    <text evidence="1">Arabinosyl transferase responsible for the polymerization of arabinose into the arabinan of arabinogalactan.</text>
</comment>
<dbReference type="Pfam" id="PF04602">
    <property type="entry name" value="Arabinose_trans"/>
    <property type="match status" value="1"/>
</dbReference>
<feature type="transmembrane region" description="Helical" evidence="12">
    <location>
        <begin position="395"/>
        <end position="413"/>
    </location>
</feature>
<proteinExistence type="inferred from homology"/>
<keyword evidence="9 12" id="KW-0472">Membrane</keyword>
<evidence type="ECO:0000256" key="10">
    <source>
        <dbReference type="ARBA" id="ARBA00023316"/>
    </source>
</evidence>
<evidence type="ECO:0000259" key="15">
    <source>
        <dbReference type="Pfam" id="PF17689"/>
    </source>
</evidence>
<dbReference type="Pfam" id="PF14896">
    <property type="entry name" value="Arabino_trans_C"/>
    <property type="match status" value="1"/>
</dbReference>
<reference evidence="16 17" key="1">
    <citation type="submission" date="2013-02" db="EMBL/GenBank/DDBJ databases">
        <title>Whole genome shotgun sequence of Gordonia malaquae NBRC 108250.</title>
        <authorList>
            <person name="Yoshida I."/>
            <person name="Hosoyama A."/>
            <person name="Tsuchikane K."/>
            <person name="Ando Y."/>
            <person name="Baba S."/>
            <person name="Ohji S."/>
            <person name="Hamada M."/>
            <person name="Tamura T."/>
            <person name="Yamazoe A."/>
            <person name="Yamazaki S."/>
            <person name="Fujita N."/>
        </authorList>
    </citation>
    <scope>NUCLEOTIDE SEQUENCE [LARGE SCALE GENOMIC DNA]</scope>
    <source>
        <strain evidence="16 17">NBRC 108250</strain>
    </source>
</reference>
<dbReference type="InterPro" id="IPR040920">
    <property type="entry name" value="Arabino_trans_N"/>
</dbReference>
<feature type="transmembrane region" description="Helical" evidence="12">
    <location>
        <begin position="583"/>
        <end position="602"/>
    </location>
</feature>
<dbReference type="InterPro" id="IPR027451">
    <property type="entry name" value="EmbABC_dom1"/>
</dbReference>
<dbReference type="InterPro" id="IPR007680">
    <property type="entry name" value="Arabino_trans_central"/>
</dbReference>
<evidence type="ECO:0000256" key="11">
    <source>
        <dbReference type="SAM" id="MobiDB-lite"/>
    </source>
</evidence>
<dbReference type="GO" id="GO:0071766">
    <property type="term" value="P:Actinobacterium-type cell wall biogenesis"/>
    <property type="evidence" value="ECO:0007669"/>
    <property type="project" value="InterPro"/>
</dbReference>
<keyword evidence="17" id="KW-1185">Reference proteome</keyword>
<protein>
    <submittedName>
        <fullName evidence="16">Putative arabinosyltransferase</fullName>
    </submittedName>
</protein>
<evidence type="ECO:0000256" key="6">
    <source>
        <dbReference type="ARBA" id="ARBA00022679"/>
    </source>
</evidence>
<evidence type="ECO:0000259" key="14">
    <source>
        <dbReference type="Pfam" id="PF14896"/>
    </source>
</evidence>
<dbReference type="eggNOG" id="COG1807">
    <property type="taxonomic scope" value="Bacteria"/>
</dbReference>
<feature type="transmembrane region" description="Helical" evidence="12">
    <location>
        <begin position="371"/>
        <end position="388"/>
    </location>
</feature>
<feature type="transmembrane region" description="Helical" evidence="12">
    <location>
        <begin position="655"/>
        <end position="675"/>
    </location>
</feature>
<dbReference type="GO" id="GO:0005886">
    <property type="term" value="C:plasma membrane"/>
    <property type="evidence" value="ECO:0007669"/>
    <property type="project" value="UniProtKB-SubCell"/>
</dbReference>
<dbReference type="AlphaFoldDB" id="M3UIM3"/>
<keyword evidence="10" id="KW-0961">Cell wall biogenesis/degradation</keyword>
<dbReference type="OrthoDB" id="3584570at2"/>
<evidence type="ECO:0000256" key="3">
    <source>
        <dbReference type="ARBA" id="ARBA00008195"/>
    </source>
</evidence>
<evidence type="ECO:0000256" key="12">
    <source>
        <dbReference type="SAM" id="Phobius"/>
    </source>
</evidence>
<dbReference type="Proteomes" id="UP000035009">
    <property type="component" value="Unassembled WGS sequence"/>
</dbReference>
<feature type="domain" description="Arabinosyltransferas concanavalin like" evidence="15">
    <location>
        <begin position="52"/>
        <end position="212"/>
    </location>
</feature>
<evidence type="ECO:0000256" key="2">
    <source>
        <dbReference type="ARBA" id="ARBA00004651"/>
    </source>
</evidence>
<feature type="transmembrane region" description="Helical" evidence="12">
    <location>
        <begin position="26"/>
        <end position="48"/>
    </location>
</feature>
<name>M3UIM3_GORML</name>
<feature type="transmembrane region" description="Helical" evidence="12">
    <location>
        <begin position="526"/>
        <end position="547"/>
    </location>
</feature>
<dbReference type="STRING" id="410332.SAMN04488550_4344"/>
<evidence type="ECO:0000256" key="9">
    <source>
        <dbReference type="ARBA" id="ARBA00023136"/>
    </source>
</evidence>
<gene>
    <name evidence="16" type="ORF">GM1_008_00570</name>
</gene>
<evidence type="ECO:0000313" key="16">
    <source>
        <dbReference type="EMBL" id="GAC79295.1"/>
    </source>
</evidence>
<comment type="caution">
    <text evidence="16">The sequence shown here is derived from an EMBL/GenBank/DDBJ whole genome shotgun (WGS) entry which is preliminary data.</text>
</comment>
<sequence length="1115" mass="117414">MSTSAPAERPDEPSEQPASSPLSAGIARLVAVIAGLVAVIAAVLTPLLPVSTTTASVTWPQGQTLSAADPSVVAPLIAQTAQSLDVTIPCAALAGLPQGGSTVLATMPAKAPGASQKMLTVTASDTAITVLMRANIAATASRADIAAGKCTALRIFASPEQTGAQFIGLGPAKILEASKRPQVEGFYTTLTTAQIEQLAAKGLHARIDVDNRYESSPSALKVIAMVIAVLATVVALFALWCLDRIHGYVGGLVRRTGSWLSLLRPRVSDLIVTGVLVLWTFLGAAAPDDGYILTMGRAADASGYMSNYYRFYGVAEAPFDWYYSFLSLWSQVSTGIVWMHLPQLVAGLLTWFVLSRVVLPHLGVARGSNPWATGTAAAVLLAFWLPLCSGLRTEGVIVLGSLLTWWATEAAITRRRLLPAALAATTAAFTLALAPQGVIGVAILLVAARPLLHILVDRRREVGLLPLLAPIAAAGTVVAVVVFRDQTLMTILEAVKVKYQTGPIVPWHQEFLRYFFLTVTTPDGALARRIAVLLMFVAAIITAIVLLRRRTIDGVRYSPAWRLVGAFGVTLLLLFLTPVKWTIQFGIFAGLAAALSAIACLAIAQAGARSSRNLAVLTVGLLFALAAAAAGKNAWPYAYRYGIVWFDMPPAFRDIQASSVLLFLAVVAVAVALWLHLRSDYVANRGLAHHDAGEPDSPADKRRLALASTPLLLIASLMVVATLAAFGKAVVTRSPAMTVFSNNVSSLTGGTCAMADKVLAEPDANAGMLVPVGGVSATKALTGDKPVGFTPTGIPGDLTPDPSSARAGQMHVGGSTSKPFAIVGGLGAGSDGGLGPTTVNGSNAALPFGLKPESTPVLGSFGYQANAYLTTGWYQLPRRDASPIIVFSTAGAVSTFDIDGNRGPGQMVVAQFGKTGPGGEFVQVGADVTPIDPGPVMPNRPWRNLRVPMADVPPAATVMRLHLADTNLGVWQFIGITPPRAPKLVTLQEMVGSDAPTLIDFSAAAQFPCQQPMTFTHGVSQVPQWRIRPDFVTANSQSRTWMTAKAGGPLSIVESTTKQSTVPTYLKDDWHQDWGSLEKLTPLSPDATIARVHTAPATAWGWSRTGTIRLEQPQQ</sequence>
<dbReference type="Pfam" id="PF17689">
    <property type="entry name" value="Arabino_trans_N"/>
    <property type="match status" value="1"/>
</dbReference>
<evidence type="ECO:0000259" key="13">
    <source>
        <dbReference type="Pfam" id="PF04602"/>
    </source>
</evidence>
<feature type="transmembrane region" description="Helical" evidence="12">
    <location>
        <begin position="464"/>
        <end position="483"/>
    </location>
</feature>
<feature type="transmembrane region" description="Helical" evidence="12">
    <location>
        <begin position="433"/>
        <end position="452"/>
    </location>
</feature>
<accession>M3UIM3</accession>
<dbReference type="RefSeq" id="WP_008377610.1">
    <property type="nucleotide sequence ID" value="NZ_BAOP01000008.1"/>
</dbReference>
<feature type="transmembrane region" description="Helical" evidence="12">
    <location>
        <begin position="559"/>
        <end position="577"/>
    </location>
</feature>
<dbReference type="InterPro" id="IPR032731">
    <property type="entry name" value="Arabino_trans_C"/>
</dbReference>
<feature type="domain" description="Arabinofuranosyltransferase central" evidence="13">
    <location>
        <begin position="216"/>
        <end position="678"/>
    </location>
</feature>
<keyword evidence="8 12" id="KW-1133">Transmembrane helix</keyword>
<feature type="transmembrane region" description="Helical" evidence="12">
    <location>
        <begin position="614"/>
        <end position="635"/>
    </location>
</feature>
<comment type="subcellular location">
    <subcellularLocation>
        <location evidence="2">Cell membrane</location>
        <topology evidence="2">Multi-pass membrane protein</topology>
    </subcellularLocation>
</comment>
<dbReference type="EMBL" id="BAOP01000008">
    <property type="protein sequence ID" value="GAC79295.1"/>
    <property type="molecule type" value="Genomic_DNA"/>
</dbReference>
<keyword evidence="7 12" id="KW-0812">Transmembrane</keyword>
<keyword evidence="4" id="KW-1003">Cell membrane</keyword>
<keyword evidence="5" id="KW-0328">Glycosyltransferase</keyword>
<feature type="domain" description="Arabinosyltransferase C-terminal" evidence="14">
    <location>
        <begin position="724"/>
        <end position="1109"/>
    </location>
</feature>
<feature type="transmembrane region" description="Helical" evidence="12">
    <location>
        <begin position="263"/>
        <end position="286"/>
    </location>
</feature>
<dbReference type="GO" id="GO:0052636">
    <property type="term" value="F:arabinosyltransferase activity"/>
    <property type="evidence" value="ECO:0007669"/>
    <property type="project" value="InterPro"/>
</dbReference>
<feature type="transmembrane region" description="Helical" evidence="12">
    <location>
        <begin position="711"/>
        <end position="731"/>
    </location>
</feature>
<evidence type="ECO:0000256" key="5">
    <source>
        <dbReference type="ARBA" id="ARBA00022676"/>
    </source>
</evidence>
<evidence type="ECO:0000256" key="4">
    <source>
        <dbReference type="ARBA" id="ARBA00022475"/>
    </source>
</evidence>
<evidence type="ECO:0000256" key="1">
    <source>
        <dbReference type="ARBA" id="ARBA00003001"/>
    </source>
</evidence>
<comment type="similarity">
    <text evidence="3">Belongs to the emb family.</text>
</comment>
<dbReference type="InterPro" id="IPR042486">
    <property type="entry name" value="Arabino_trans_C_2"/>
</dbReference>
<dbReference type="Gene3D" id="2.60.120.940">
    <property type="entry name" value="EmbC, C-terminal domain, subdomain 2"/>
    <property type="match status" value="1"/>
</dbReference>
<feature type="transmembrane region" description="Helical" evidence="12">
    <location>
        <begin position="222"/>
        <end position="242"/>
    </location>
</feature>